<accession>A0A0K0N6S0</accession>
<keyword evidence="2" id="KW-1185">Reference proteome</keyword>
<evidence type="ECO:0000313" key="2">
    <source>
        <dbReference type="Proteomes" id="UP000202743"/>
    </source>
</evidence>
<dbReference type="EMBL" id="KR063278">
    <property type="protein sequence ID" value="AKJ72525.1"/>
    <property type="molecule type" value="Genomic_DNA"/>
</dbReference>
<dbReference type="Proteomes" id="UP000202743">
    <property type="component" value="Segment"/>
</dbReference>
<protein>
    <submittedName>
        <fullName evidence="1">Uncharacterized protein</fullName>
    </submittedName>
</protein>
<sequence>MTDYAQLAKDIVEATLLYGVDPDDRDNARDIFMSEMHVGSKSLIWDNDSATGIVVKFWEHNGKAFAEVVGNVAPTHTFERPINALDCAAWASDNMC</sequence>
<reference evidence="1 2" key="1">
    <citation type="journal article" date="2015" name="PLoS ONE">
        <title>Lysis to Kill: Evaluation of the Lytic Abilities, and Genomics of Nine Bacteriophages Infective for Gordonia spp. and Their Potential Use in Activated Sludge Foam Biocontrol.</title>
        <authorList>
            <person name="Dyson Z.A."/>
            <person name="Tucci J."/>
            <person name="Seviour R.J."/>
            <person name="Petrovski S."/>
        </authorList>
    </citation>
    <scope>NUCLEOTIDE SEQUENCE [LARGE SCALE GENOMIC DNA]</scope>
</reference>
<dbReference type="GeneID" id="26517448"/>
<organism evidence="1 2">
    <name type="scientific">Gordonia phage GMA7</name>
    <dbReference type="NCBI Taxonomy" id="1647286"/>
    <lineage>
        <taxon>Viruses</taxon>
        <taxon>Duplodnaviria</taxon>
        <taxon>Heunggongvirae</taxon>
        <taxon>Uroviricota</taxon>
        <taxon>Caudoviricetes</taxon>
        <taxon>Getseptimavirus</taxon>
        <taxon>Getseptimavirus GMA7</taxon>
    </lineage>
</organism>
<name>A0A0K0N6S0_9CAUD</name>
<dbReference type="RefSeq" id="YP_009189225.1">
    <property type="nucleotide sequence ID" value="NC_028673.1"/>
</dbReference>
<gene>
    <name evidence="1" type="ORF">GMA7_88</name>
</gene>
<dbReference type="KEGG" id="vg:26517448"/>
<evidence type="ECO:0000313" key="1">
    <source>
        <dbReference type="EMBL" id="AKJ72525.1"/>
    </source>
</evidence>
<proteinExistence type="predicted"/>